<dbReference type="SMART" id="SM01360">
    <property type="entry name" value="A2M"/>
    <property type="match status" value="1"/>
</dbReference>
<dbReference type="Pfam" id="PF01759">
    <property type="entry name" value="NTR"/>
    <property type="match status" value="1"/>
</dbReference>
<dbReference type="SUPFAM" id="SSF50242">
    <property type="entry name" value="TIMP-like"/>
    <property type="match status" value="1"/>
</dbReference>
<keyword evidence="3" id="KW-0964">Secreted</keyword>
<dbReference type="SMART" id="SM00643">
    <property type="entry name" value="C345C"/>
    <property type="match status" value="1"/>
</dbReference>
<dbReference type="Gene3D" id="2.60.40.1940">
    <property type="match status" value="1"/>
</dbReference>
<dbReference type="Pfam" id="PF17791">
    <property type="entry name" value="MG3"/>
    <property type="match status" value="1"/>
</dbReference>
<dbReference type="PANTHER" id="PTHR11412:SF190">
    <property type="entry name" value="A.SUPERBUS VENOM FACTOR 1"/>
    <property type="match status" value="1"/>
</dbReference>
<dbReference type="Gene3D" id="2.40.50.120">
    <property type="match status" value="1"/>
</dbReference>
<dbReference type="FunFam" id="2.60.40.1930:FF:000001">
    <property type="entry name" value="CD109 isoform 3"/>
    <property type="match status" value="1"/>
</dbReference>
<evidence type="ECO:0000256" key="5">
    <source>
        <dbReference type="ARBA" id="ARBA00022729"/>
    </source>
</evidence>
<evidence type="ECO:0000259" key="12">
    <source>
        <dbReference type="PROSITE" id="PS50189"/>
    </source>
</evidence>
<evidence type="ECO:0000256" key="2">
    <source>
        <dbReference type="ARBA" id="ARBA00010952"/>
    </source>
</evidence>
<dbReference type="InterPro" id="IPR047565">
    <property type="entry name" value="Alpha-macroglob_thiol-ester_cl"/>
</dbReference>
<dbReference type="Pfam" id="PF01835">
    <property type="entry name" value="MG2"/>
    <property type="match status" value="1"/>
</dbReference>
<dbReference type="Gene3D" id="2.20.130.20">
    <property type="match status" value="1"/>
</dbReference>
<evidence type="ECO:0000313" key="13">
    <source>
        <dbReference type="EMBL" id="DBA29928.1"/>
    </source>
</evidence>
<evidence type="ECO:0000256" key="4">
    <source>
        <dbReference type="ARBA" id="ARBA00022690"/>
    </source>
</evidence>
<keyword evidence="6" id="KW-0722">Serine protease inhibitor</keyword>
<evidence type="ECO:0000256" key="6">
    <source>
        <dbReference type="ARBA" id="ARBA00022900"/>
    </source>
</evidence>
<dbReference type="InterPro" id="IPR000020">
    <property type="entry name" value="Anaphylatoxin/fibulin"/>
</dbReference>
<dbReference type="Pfam" id="PF17789">
    <property type="entry name" value="MG4"/>
    <property type="match status" value="1"/>
</dbReference>
<comment type="caution">
    <text evidence="13">The sequence shown here is derived from an EMBL/GenBank/DDBJ whole genome shotgun (WGS) entry which is preliminary data.</text>
</comment>
<dbReference type="InterPro" id="IPR001599">
    <property type="entry name" value="Macroglobln_a2"/>
</dbReference>
<accession>A0AAV3AWD6</accession>
<keyword evidence="9" id="KW-0325">Glycoprotein</keyword>
<dbReference type="GO" id="GO:0004867">
    <property type="term" value="F:serine-type endopeptidase inhibitor activity"/>
    <property type="evidence" value="ECO:0007669"/>
    <property type="project" value="UniProtKB-KW"/>
</dbReference>
<dbReference type="EMBL" id="DYDO01000002">
    <property type="protein sequence ID" value="DBA29928.1"/>
    <property type="molecule type" value="Genomic_DNA"/>
</dbReference>
<dbReference type="CDD" id="cd00017">
    <property type="entry name" value="ANATO"/>
    <property type="match status" value="1"/>
</dbReference>
<dbReference type="Gene3D" id="2.60.120.1540">
    <property type="match status" value="1"/>
</dbReference>
<dbReference type="InterPro" id="IPR041555">
    <property type="entry name" value="MG3"/>
</dbReference>
<feature type="domain" description="Anaphylatoxin-like" evidence="11">
    <location>
        <begin position="595"/>
        <end position="630"/>
    </location>
</feature>
<evidence type="ECO:0000259" key="11">
    <source>
        <dbReference type="PROSITE" id="PS01178"/>
    </source>
</evidence>
<dbReference type="SUPFAM" id="SSF47686">
    <property type="entry name" value="Anaphylotoxins (complement system)"/>
    <property type="match status" value="1"/>
</dbReference>
<dbReference type="Gene3D" id="6.20.50.160">
    <property type="match status" value="1"/>
</dbReference>
<dbReference type="InterPro" id="IPR001134">
    <property type="entry name" value="Netrin_domain"/>
</dbReference>
<keyword evidence="7" id="KW-0882">Thioester bond</keyword>
<dbReference type="InterPro" id="IPR013783">
    <property type="entry name" value="Ig-like_fold"/>
</dbReference>
<dbReference type="Gene3D" id="1.50.10.20">
    <property type="match status" value="1"/>
</dbReference>
<dbReference type="InterPro" id="IPR009048">
    <property type="entry name" value="A-macroglobulin_rcpt-bd"/>
</dbReference>
<keyword evidence="5" id="KW-0732">Signal</keyword>
<dbReference type="PROSITE" id="PS50189">
    <property type="entry name" value="NTR"/>
    <property type="match status" value="1"/>
</dbReference>
<evidence type="ECO:0000256" key="1">
    <source>
        <dbReference type="ARBA" id="ARBA00004613"/>
    </source>
</evidence>
<dbReference type="FunFam" id="2.40.50.120:FF:000013">
    <property type="entry name" value="Complement C3"/>
    <property type="match status" value="1"/>
</dbReference>
<evidence type="ECO:0000313" key="14">
    <source>
        <dbReference type="Proteomes" id="UP001181693"/>
    </source>
</evidence>
<gene>
    <name evidence="13" type="ORF">GDO54_005979</name>
</gene>
<evidence type="ECO:0000256" key="3">
    <source>
        <dbReference type="ARBA" id="ARBA00022525"/>
    </source>
</evidence>
<proteinExistence type="inferred from homology"/>
<comment type="similarity">
    <text evidence="2">Belongs to the protease inhibitor I39 (alpha-2-macroglobulin) family.</text>
</comment>
<evidence type="ECO:0000256" key="7">
    <source>
        <dbReference type="ARBA" id="ARBA00022966"/>
    </source>
</evidence>
<dbReference type="InterPro" id="IPR040839">
    <property type="entry name" value="MG4"/>
</dbReference>
<dbReference type="InterPro" id="IPR036595">
    <property type="entry name" value="A-macroglobulin_rcpt-bd_sf"/>
</dbReference>
<dbReference type="PANTHER" id="PTHR11412">
    <property type="entry name" value="MACROGLOBULIN / COMPLEMENT"/>
    <property type="match status" value="1"/>
</dbReference>
<dbReference type="Pfam" id="PF21308">
    <property type="entry name" value="C3_CUB2"/>
    <property type="match status" value="1"/>
</dbReference>
<dbReference type="Gene3D" id="2.60.40.690">
    <property type="entry name" value="Alpha-macroglobulin, receptor-binding domain"/>
    <property type="match status" value="1"/>
</dbReference>
<keyword evidence="14" id="KW-1185">Reference proteome</keyword>
<evidence type="ECO:0000256" key="8">
    <source>
        <dbReference type="ARBA" id="ARBA00023157"/>
    </source>
</evidence>
<dbReference type="FunFam" id="2.60.40.10:FF:000155">
    <property type="entry name" value="complement C3 isoform X1"/>
    <property type="match status" value="1"/>
</dbReference>
<keyword evidence="4" id="KW-0646">Protease inhibitor</keyword>
<dbReference type="Gene3D" id="2.60.40.1930">
    <property type="match status" value="3"/>
</dbReference>
<dbReference type="PROSITE" id="PS01177">
    <property type="entry name" value="ANAPHYLATOXIN_1"/>
    <property type="match status" value="1"/>
</dbReference>
<dbReference type="Pfam" id="PF07678">
    <property type="entry name" value="TED_complement"/>
    <property type="match status" value="1"/>
</dbReference>
<dbReference type="Pfam" id="PF07703">
    <property type="entry name" value="A2M_BRD"/>
    <property type="match status" value="1"/>
</dbReference>
<dbReference type="Gene3D" id="2.60.40.10">
    <property type="entry name" value="Immunoglobulins"/>
    <property type="match status" value="2"/>
</dbReference>
<dbReference type="InterPro" id="IPR018081">
    <property type="entry name" value="Anaphylatoxin_comp_syst"/>
</dbReference>
<dbReference type="InterPro" id="IPR019742">
    <property type="entry name" value="MacrogloblnA2_CS"/>
</dbReference>
<feature type="domain" description="NTR" evidence="12">
    <location>
        <begin position="1423"/>
        <end position="1568"/>
    </location>
</feature>
<name>A0AAV3AWD6_PYXAD</name>
<keyword evidence="8" id="KW-1015">Disulfide bond</keyword>
<dbReference type="SMART" id="SM00104">
    <property type="entry name" value="ANATO"/>
    <property type="match status" value="1"/>
</dbReference>
<dbReference type="InterPro" id="IPR002890">
    <property type="entry name" value="MG2"/>
</dbReference>
<dbReference type="FunFam" id="2.20.130.20:FF:000001">
    <property type="entry name" value="Complement C3"/>
    <property type="match status" value="1"/>
</dbReference>
<dbReference type="Pfam" id="PF07677">
    <property type="entry name" value="A2M_recep"/>
    <property type="match status" value="1"/>
</dbReference>
<comment type="subcellular location">
    <subcellularLocation>
        <location evidence="1">Secreted</location>
    </subcellularLocation>
</comment>
<dbReference type="InterPro" id="IPR018933">
    <property type="entry name" value="Netrin_module_non-TIMP"/>
</dbReference>
<dbReference type="PROSITE" id="PS00477">
    <property type="entry name" value="ALPHA_2_MACROGLOBULIN"/>
    <property type="match status" value="1"/>
</dbReference>
<evidence type="ECO:0008006" key="15">
    <source>
        <dbReference type="Google" id="ProtNLM"/>
    </source>
</evidence>
<evidence type="ECO:0000256" key="10">
    <source>
        <dbReference type="SAM" id="MobiDB-lite"/>
    </source>
</evidence>
<dbReference type="Gene3D" id="1.20.91.20">
    <property type="entry name" value="Anaphylotoxins (complement system)"/>
    <property type="match status" value="1"/>
</dbReference>
<dbReference type="InterPro" id="IPR011625">
    <property type="entry name" value="A2M_N_BRD"/>
</dbReference>
<dbReference type="SMART" id="SM01361">
    <property type="entry name" value="A2M_recep"/>
    <property type="match status" value="1"/>
</dbReference>
<dbReference type="SUPFAM" id="SSF48239">
    <property type="entry name" value="Terpenoid cyclases/Protein prenyltransferases"/>
    <property type="match status" value="1"/>
</dbReference>
<dbReference type="InterPro" id="IPR008993">
    <property type="entry name" value="TIMP-like_OB-fold"/>
</dbReference>
<dbReference type="Pfam" id="PF00207">
    <property type="entry name" value="A2M"/>
    <property type="match status" value="1"/>
</dbReference>
<organism evidence="13 14">
    <name type="scientific">Pyxicephalus adspersus</name>
    <name type="common">African bullfrog</name>
    <dbReference type="NCBI Taxonomy" id="30357"/>
    <lineage>
        <taxon>Eukaryota</taxon>
        <taxon>Metazoa</taxon>
        <taxon>Chordata</taxon>
        <taxon>Craniata</taxon>
        <taxon>Vertebrata</taxon>
        <taxon>Euteleostomi</taxon>
        <taxon>Amphibia</taxon>
        <taxon>Batrachia</taxon>
        <taxon>Anura</taxon>
        <taxon>Neobatrachia</taxon>
        <taxon>Ranoidea</taxon>
        <taxon>Pyxicephalidae</taxon>
        <taxon>Pyxicephalinae</taxon>
        <taxon>Pyxicephalus</taxon>
    </lineage>
</organism>
<dbReference type="Pfam" id="PF01821">
    <property type="entry name" value="ANATO"/>
    <property type="match status" value="1"/>
</dbReference>
<evidence type="ECO:0000256" key="9">
    <source>
        <dbReference type="ARBA" id="ARBA00023180"/>
    </source>
</evidence>
<dbReference type="Proteomes" id="UP001181693">
    <property type="component" value="Unassembled WGS sequence"/>
</dbReference>
<dbReference type="SUPFAM" id="SSF49410">
    <property type="entry name" value="Alpha-macroglobulin receptor domain"/>
    <property type="match status" value="1"/>
</dbReference>
<sequence>MIPGKDLIKDPNKKQYVSIEVKSTNAMCNIEKTLLLNFHSGYIFIQTDKPIYTPGTTVQYRLYPVNFNMQPTNRAVLVEFLNPDGILVKNEQFIPDASGIISKTYPLSDVPSIGTWTISTKFDGTLQEFTTNFEVKEYVLPNFEVKIKPDRNFMYIDDETFFVTIKADYTYGKKVSGNAFVLFSLKKDNERKTLTESLRRIEIDDGTGRAALLKADVLKAVNKPEDLLDCRLHVSTTVITDTGSDWVDAELDNIHIVKSAYKILLTRTSKYFKPGMPFNLMVLVKNPDGSPANGIPVVVIPGESKGITQEDGTAKLVVNTASDRKPLQIKVKTAIEGLQDTRQASGETTITAYQPHSGQGNYLHITVGSNVAQPGKQIFINFNILTGNAADQNQIKHFTFLILSKGRIINVDRQKREQGQSLVTKTLIITPDLIPSFRIVAYYIIGKEIVSDSLWVDVVDECMGTLVVDSDKKVTEPTKPITLTLKADPGSHVGLVAVDKGVFVLNSKNRITQSKVWDVVEKSDIGCTPGSGANNMDVFFDAGLAVQTNFGMDTRQRSEPSCGDSKSRKRRSSATLIEMKTKKEMKFNEKLERQCCHDGMGSNPMGHSCERRAKHIQLGEKCMEVFLDCCKFIELKIKIEKELEDGLERSDHEGNYMNEGDIEVRSEFPESWLWNVIKITQAPDANGVSTQTLTNKFLKDSITTWEVLAVSLSQNKGICVAKPLEIQAFKSFFIDLRLPYSVVRNEQVGIRAVIYNYEDVPLKVRVTLTYNPQFCSLSTPSRKYSQEITVKKLSSHSVPFVIVPLTVGMHDVEVMASVFGRLMSDGVRKKLKVVPEGVRKVVTLLSEVLEPERRGRSGEQLVNVPSLRNKRITPNSEVSLLINLQGSPIADFVEKSIDGSNLNYMIIVPTGCAEQNMLKLAPLVIATHFLDKTNQWDRVGLHRRAEAISNMESEYLIFVHYCIQNWHLYSFLHRRLTAYIVKIFAMAKEMIHIEDSVLCSSVKWLVKSMQKPDGMFQEHFSIGAQYSRGGLAGSADPDVAITAFVTIALLESQRFCTNHVNNLQLSIDKAMRYISDHYGKLTRPHSIAITAYALARAGKLHDSTKLMSAATGKSSWDDSNSKLWYSQAHGRFISLEATSYALLTLLQLEEYELADSVARWLIKSHVDGERYGSTQTIVMLFQSLAKYQEVRANRMELDMDVSFQLPERNDITRYHLNVRNSLNALSDETKINKDFVVKAVGKGQASLTVTAVYYEIVTEKENECNHFDFTITARDEPHVKRPDNALGTISIEICFRYRGDSDLTMSIVDVTMMTGYSPDIDDLKRLKNGVDRYISQFEFNKGANDKGTLIIYLDKISHSEEECMKFNAHRYFDVSLVQAGSVTIYDYYTPETRCTKFYHTVERDHLLGHICQGGVCRCSEGNCLMAQQGDAGVTAKERKDKACEAGMDYVYKATLTEIQYANDYDRYVMDIKSVLKSGTDENVLNQKRTFISHIKCRETLNFKKGLDYILYGTFNDVWKTEANKYSYIIGSNSWVEWWPNKRECQSPEYEELCDSFETIAEELSLFGCEK</sequence>
<dbReference type="InterPro" id="IPR048848">
    <property type="entry name" value="C3_CUB2"/>
</dbReference>
<protein>
    <recommendedName>
        <fullName evidence="15">Complement C3</fullName>
    </recommendedName>
</protein>
<dbReference type="SMART" id="SM01359">
    <property type="entry name" value="A2M_N_2"/>
    <property type="match status" value="1"/>
</dbReference>
<dbReference type="InterPro" id="IPR050473">
    <property type="entry name" value="A2M/Complement_sys"/>
</dbReference>
<dbReference type="InterPro" id="IPR008930">
    <property type="entry name" value="Terpenoid_cyclase/PrenylTrfase"/>
</dbReference>
<dbReference type="FunFam" id="2.60.40.1940:FF:000001">
    <property type="entry name" value="Complement component C3"/>
    <property type="match status" value="1"/>
</dbReference>
<dbReference type="CDD" id="cd02896">
    <property type="entry name" value="complement_C3_C4_C5"/>
    <property type="match status" value="1"/>
</dbReference>
<feature type="region of interest" description="Disordered" evidence="10">
    <location>
        <begin position="554"/>
        <end position="573"/>
    </location>
</feature>
<dbReference type="PROSITE" id="PS01178">
    <property type="entry name" value="ANAPHYLATOXIN_2"/>
    <property type="match status" value="1"/>
</dbReference>
<dbReference type="InterPro" id="IPR011626">
    <property type="entry name" value="Alpha-macroglobulin_TED"/>
</dbReference>
<dbReference type="SMART" id="SM01419">
    <property type="entry name" value="Thiol-ester_cl"/>
    <property type="match status" value="1"/>
</dbReference>
<reference evidence="13" key="1">
    <citation type="thesis" date="2020" institute="ProQuest LLC" country="789 East Eisenhower Parkway, Ann Arbor, MI, USA">
        <title>Comparative Genomics and Chromosome Evolution.</title>
        <authorList>
            <person name="Mudd A.B."/>
        </authorList>
    </citation>
    <scope>NUCLEOTIDE SEQUENCE</scope>
    <source>
        <strain evidence="13">1538</strain>
        <tissue evidence="13">Blood</tissue>
    </source>
</reference>
<dbReference type="GO" id="GO:0005615">
    <property type="term" value="C:extracellular space"/>
    <property type="evidence" value="ECO:0007669"/>
    <property type="project" value="InterPro"/>
</dbReference>